<dbReference type="EMBL" id="JACOOS010000002">
    <property type="protein sequence ID" value="MBC5676471.1"/>
    <property type="molecule type" value="Genomic_DNA"/>
</dbReference>
<dbReference type="PANTHER" id="PTHR45947:SF3">
    <property type="entry name" value="SULFOQUINOVOSYL TRANSFERASE SQD2"/>
    <property type="match status" value="1"/>
</dbReference>
<dbReference type="PANTHER" id="PTHR45947">
    <property type="entry name" value="SULFOQUINOVOSYL TRANSFERASE SQD2"/>
    <property type="match status" value="1"/>
</dbReference>
<dbReference type="Pfam" id="PF13439">
    <property type="entry name" value="Glyco_transf_4"/>
    <property type="match status" value="1"/>
</dbReference>
<evidence type="ECO:0000259" key="2">
    <source>
        <dbReference type="Pfam" id="PF13439"/>
    </source>
</evidence>
<organism evidence="3 4">
    <name type="scientific">Anaerostipes hominis</name>
    <name type="common">ex Liu et al. 2021</name>
    <dbReference type="NCBI Taxonomy" id="2763018"/>
    <lineage>
        <taxon>Bacteria</taxon>
        <taxon>Bacillati</taxon>
        <taxon>Bacillota</taxon>
        <taxon>Clostridia</taxon>
        <taxon>Lachnospirales</taxon>
        <taxon>Lachnospiraceae</taxon>
        <taxon>Anaerostipes</taxon>
    </lineage>
</organism>
<feature type="domain" description="Glycosyl transferase family 1" evidence="1">
    <location>
        <begin position="225"/>
        <end position="391"/>
    </location>
</feature>
<reference evidence="3 4" key="1">
    <citation type="submission" date="2020-08" db="EMBL/GenBank/DDBJ databases">
        <title>Genome public.</title>
        <authorList>
            <person name="Liu C."/>
            <person name="Sun Q."/>
        </authorList>
    </citation>
    <scope>NUCLEOTIDE SEQUENCE [LARGE SCALE GENOMIC DNA]</scope>
    <source>
        <strain evidence="3 4">NSJ-7</strain>
    </source>
</reference>
<dbReference type="RefSeq" id="WP_095142866.1">
    <property type="nucleotide sequence ID" value="NZ_JACOOS010000002.1"/>
</dbReference>
<dbReference type="Proteomes" id="UP000635828">
    <property type="component" value="Unassembled WGS sequence"/>
</dbReference>
<feature type="domain" description="Glycosyltransferase subfamily 4-like N-terminal" evidence="2">
    <location>
        <begin position="24"/>
        <end position="212"/>
    </location>
</feature>
<protein>
    <submittedName>
        <fullName evidence="3">Glycosyltransferase family 4 protein</fullName>
    </submittedName>
</protein>
<dbReference type="InterPro" id="IPR001296">
    <property type="entry name" value="Glyco_trans_1"/>
</dbReference>
<evidence type="ECO:0000313" key="4">
    <source>
        <dbReference type="Proteomes" id="UP000635828"/>
    </source>
</evidence>
<gene>
    <name evidence="3" type="ORF">H8S22_02230</name>
</gene>
<dbReference type="InterPro" id="IPR028098">
    <property type="entry name" value="Glyco_trans_4-like_N"/>
</dbReference>
<comment type="caution">
    <text evidence="3">The sequence shown here is derived from an EMBL/GenBank/DDBJ whole genome shotgun (WGS) entry which is preliminary data.</text>
</comment>
<keyword evidence="4" id="KW-1185">Reference proteome</keyword>
<evidence type="ECO:0000259" key="1">
    <source>
        <dbReference type="Pfam" id="PF00534"/>
    </source>
</evidence>
<proteinExistence type="predicted"/>
<dbReference type="Gene3D" id="3.40.50.2000">
    <property type="entry name" value="Glycogen Phosphorylase B"/>
    <property type="match status" value="2"/>
</dbReference>
<dbReference type="CDD" id="cd03794">
    <property type="entry name" value="GT4_WbuB-like"/>
    <property type="match status" value="1"/>
</dbReference>
<evidence type="ECO:0000313" key="3">
    <source>
        <dbReference type="EMBL" id="MBC5676471.1"/>
    </source>
</evidence>
<sequence>MKIWILNHYATDMYFDGGGRHHGFAKYLIRNGDEVNIFCSNYGHNKGEDIEIKKGISCEKVGADNIPYIFVKTKPYEGNGISRILNMILYWKNVKKVGKQKIKNGKKPDIILASSVHPLTLVAGIYLGKKYNIPCICEVRDIWPLTLVEFGKIKRNGLLHNFLLKLELYTYKNAKKVIFTMEGGKQYIKDMKWEKYVPLHKVEYINNGVDLEVFRNNKENKIYFDRDLESNKFKIVYTGSIGQANQLHLLIKVAEQCKEEGMQDILFLIFGEGSQREELERVAKDKKLDNIIFKGKVGKEYIPYILSRSTVNLIFIAKSDLYKYGMSLNKSFEYLASGQPIMLNADFGYNYLTRDNCAFVNENIFQAVKTVYNLSKLDYTEYCENCIKTSEKFSFYELTKKLRKIMKEAIEN</sequence>
<dbReference type="Pfam" id="PF00534">
    <property type="entry name" value="Glycos_transf_1"/>
    <property type="match status" value="1"/>
</dbReference>
<dbReference type="SUPFAM" id="SSF53756">
    <property type="entry name" value="UDP-Glycosyltransferase/glycogen phosphorylase"/>
    <property type="match status" value="1"/>
</dbReference>
<name>A0ABR7FPX5_9FIRM</name>
<dbReference type="InterPro" id="IPR050194">
    <property type="entry name" value="Glycosyltransferase_grp1"/>
</dbReference>
<accession>A0ABR7FPX5</accession>